<organism evidence="1 2">
    <name type="scientific">Thermovirga lienii (strain ATCC BAA-1197 / DSM 17291 / Cas60314)</name>
    <dbReference type="NCBI Taxonomy" id="580340"/>
    <lineage>
        <taxon>Bacteria</taxon>
        <taxon>Thermotogati</taxon>
        <taxon>Synergistota</taxon>
        <taxon>Synergistia</taxon>
        <taxon>Synergistales</taxon>
        <taxon>Thermovirgaceae</taxon>
        <taxon>Thermovirga</taxon>
    </lineage>
</organism>
<dbReference type="AlphaFoldDB" id="G7V6E2"/>
<proteinExistence type="predicted"/>
<name>G7V6E2_THELD</name>
<keyword evidence="2" id="KW-1185">Reference proteome</keyword>
<reference evidence="1 2" key="2">
    <citation type="journal article" date="2012" name="Stand. Genomic Sci.">
        <title>Genome sequence of the moderately thermophilic, amino-acid-degrading and sulfur-reducing bacterium Thermovirga lienii type strain (Cas60314(T)).</title>
        <authorList>
            <person name="Goker M."/>
            <person name="Saunders E."/>
            <person name="Lapidus A."/>
            <person name="Nolan M."/>
            <person name="Lucas S."/>
            <person name="Hammon N."/>
            <person name="Deshpande S."/>
            <person name="Cheng J.F."/>
            <person name="Han C."/>
            <person name="Tapia R."/>
            <person name="Goodwin L.A."/>
            <person name="Pitluck S."/>
            <person name="Liolios K."/>
            <person name="Mavromatis K."/>
            <person name="Pagani I."/>
            <person name="Ivanova N."/>
            <person name="Mikhailova N."/>
            <person name="Pati A."/>
            <person name="Chen A."/>
            <person name="Palaniappan K."/>
            <person name="Land M."/>
            <person name="Chang Y.J."/>
            <person name="Jeffries C.D."/>
            <person name="Brambilla E.M."/>
            <person name="Rohde M."/>
            <person name="Spring S."/>
            <person name="Detter J.C."/>
            <person name="Woyke T."/>
            <person name="Bristow J."/>
            <person name="Eisen J.A."/>
            <person name="Markowitz V."/>
            <person name="Hugenholtz P."/>
            <person name="Kyrpides N.C."/>
            <person name="Klenk H.P."/>
        </authorList>
    </citation>
    <scope>NUCLEOTIDE SEQUENCE [LARGE SCALE GENOMIC DNA]</scope>
    <source>
        <strain evidence="2">ATCC BAA-1197 / DSM 17291 / Cas60314</strain>
    </source>
</reference>
<sequence length="332" mass="36396">MIVIYLNYCFRKEMVVLNRTMTAIKTCLIILVCLIISAQNLPASAGPLEKLVDQKVTVPGIGDYSLREVFMDITVGSVSYQLPDGGLSSFALASPGLAKGAAIAYFEKERLRAYQNWERAMESGSESERKYYEGVIQRLEAAKIWVSTGDGSQLRAALDHKGETGKTTAKETPSTVDPVTGNISAAGTFFGEPGVSYRDRTVSFVLGLNSKGVPQCRGTGYVKILDGSGGWVEYFVTLKPGKPDSSYKGKTFETFPSNYRWQGSATLEIRYGTGSRTEECQWEASVQGQTITGKVTNFYSKFKNMAASWIIELIPHPLEFEAHFYAPSDIGG</sequence>
<evidence type="ECO:0000313" key="2">
    <source>
        <dbReference type="Proteomes" id="UP000005868"/>
    </source>
</evidence>
<dbReference type="EMBL" id="CP003096">
    <property type="protein sequence ID" value="AER65971.1"/>
    <property type="molecule type" value="Genomic_DNA"/>
</dbReference>
<reference evidence="2" key="1">
    <citation type="submission" date="2011-10" db="EMBL/GenBank/DDBJ databases">
        <title>The complete genome of chromosome of Thermovirga lienii DSM 17291.</title>
        <authorList>
            <consortium name="US DOE Joint Genome Institute (JGI-PGF)"/>
            <person name="Lucas S."/>
            <person name="Copeland A."/>
            <person name="Lapidus A."/>
            <person name="Glavina del Rio T."/>
            <person name="Dalin E."/>
            <person name="Tice H."/>
            <person name="Bruce D."/>
            <person name="Goodwin L."/>
            <person name="Pitluck S."/>
            <person name="Peters L."/>
            <person name="Mikhailova N."/>
            <person name="Saunders E."/>
            <person name="Kyrpides N."/>
            <person name="Mavromatis K."/>
            <person name="Ivanova N."/>
            <person name="Last F.I."/>
            <person name="Brettin T."/>
            <person name="Detter J.C."/>
            <person name="Han C."/>
            <person name="Larimer F."/>
            <person name="Land M."/>
            <person name="Hauser L."/>
            <person name="Markowitz V."/>
            <person name="Cheng J.-F."/>
            <person name="Hugenholtz P."/>
            <person name="Woyke T."/>
            <person name="Wu D."/>
            <person name="Spring S."/>
            <person name="Schroeder M."/>
            <person name="Brambilla E.-M."/>
            <person name="Klenk H.-P."/>
            <person name="Eisen J.A."/>
        </authorList>
    </citation>
    <scope>NUCLEOTIDE SEQUENCE [LARGE SCALE GENOMIC DNA]</scope>
    <source>
        <strain evidence="2">ATCC BAA-1197 / DSM 17291 / Cas60314</strain>
    </source>
</reference>
<protein>
    <submittedName>
        <fullName evidence="1">Uncharacterized protein</fullName>
    </submittedName>
</protein>
<accession>G7V6E2</accession>
<dbReference type="KEGG" id="tli:Tlie_0229"/>
<evidence type="ECO:0000313" key="1">
    <source>
        <dbReference type="EMBL" id="AER65971.1"/>
    </source>
</evidence>
<dbReference type="Proteomes" id="UP000005868">
    <property type="component" value="Chromosome"/>
</dbReference>
<dbReference type="HOGENOM" id="CLU_836608_0_0_0"/>
<gene>
    <name evidence="1" type="ordered locus">Tlie_0229</name>
</gene>
<dbReference type="STRING" id="580340.Tlie_0229"/>